<organism evidence="1 2">
    <name type="scientific">Vaccinium darrowii</name>
    <dbReference type="NCBI Taxonomy" id="229202"/>
    <lineage>
        <taxon>Eukaryota</taxon>
        <taxon>Viridiplantae</taxon>
        <taxon>Streptophyta</taxon>
        <taxon>Embryophyta</taxon>
        <taxon>Tracheophyta</taxon>
        <taxon>Spermatophyta</taxon>
        <taxon>Magnoliopsida</taxon>
        <taxon>eudicotyledons</taxon>
        <taxon>Gunneridae</taxon>
        <taxon>Pentapetalae</taxon>
        <taxon>asterids</taxon>
        <taxon>Ericales</taxon>
        <taxon>Ericaceae</taxon>
        <taxon>Vaccinioideae</taxon>
        <taxon>Vaccinieae</taxon>
        <taxon>Vaccinium</taxon>
    </lineage>
</organism>
<accession>A0ACB7ZP10</accession>
<protein>
    <submittedName>
        <fullName evidence="1">Uncharacterized protein</fullName>
    </submittedName>
</protein>
<sequence length="123" mass="13565">MNSSNLVASSVAVLVLLLLASAKGDHNFMPPGSWPPSSWPNFGNMCSEVKCGKGNCTVDSSYPFNFQCECEDGWMRTHLFNDTNLKFLPCIVPNCSLNYSCMPAAPPVPAIPYNNNYSFFDRN</sequence>
<keyword evidence="2" id="KW-1185">Reference proteome</keyword>
<dbReference type="EMBL" id="CM037159">
    <property type="protein sequence ID" value="KAH7867219.1"/>
    <property type="molecule type" value="Genomic_DNA"/>
</dbReference>
<evidence type="ECO:0000313" key="2">
    <source>
        <dbReference type="Proteomes" id="UP000828048"/>
    </source>
</evidence>
<comment type="caution">
    <text evidence="1">The sequence shown here is derived from an EMBL/GenBank/DDBJ whole genome shotgun (WGS) entry which is preliminary data.</text>
</comment>
<reference evidence="1 2" key="1">
    <citation type="journal article" date="2021" name="Hortic Res">
        <title>High-quality reference genome and annotation aids understanding of berry development for evergreen blueberry (Vaccinium darrowii).</title>
        <authorList>
            <person name="Yu J."/>
            <person name="Hulse-Kemp A.M."/>
            <person name="Babiker E."/>
            <person name="Staton M."/>
        </authorList>
    </citation>
    <scope>NUCLEOTIDE SEQUENCE [LARGE SCALE GENOMIC DNA]</scope>
    <source>
        <strain evidence="2">cv. NJ 8807/NJ 8810</strain>
        <tissue evidence="1">Young leaf</tissue>
    </source>
</reference>
<evidence type="ECO:0000313" key="1">
    <source>
        <dbReference type="EMBL" id="KAH7867219.1"/>
    </source>
</evidence>
<name>A0ACB7ZP10_9ERIC</name>
<dbReference type="Proteomes" id="UP000828048">
    <property type="component" value="Chromosome 9"/>
</dbReference>
<gene>
    <name evidence="1" type="ORF">Vadar_030559</name>
</gene>
<proteinExistence type="predicted"/>